<organism evidence="4">
    <name type="scientific">hydrothermal vent metagenome</name>
    <dbReference type="NCBI Taxonomy" id="652676"/>
    <lineage>
        <taxon>unclassified sequences</taxon>
        <taxon>metagenomes</taxon>
        <taxon>ecological metagenomes</taxon>
    </lineage>
</organism>
<reference evidence="4" key="1">
    <citation type="submission" date="2018-06" db="EMBL/GenBank/DDBJ databases">
        <authorList>
            <person name="Zhirakovskaya E."/>
        </authorList>
    </citation>
    <scope>NUCLEOTIDE SEQUENCE</scope>
</reference>
<dbReference type="EMBL" id="UOEK01000022">
    <property type="protein sequence ID" value="VAV92231.1"/>
    <property type="molecule type" value="Genomic_DNA"/>
</dbReference>
<evidence type="ECO:0000259" key="3">
    <source>
        <dbReference type="Pfam" id="PF13458"/>
    </source>
</evidence>
<feature type="region of interest" description="Disordered" evidence="2">
    <location>
        <begin position="27"/>
        <end position="59"/>
    </location>
</feature>
<name>A0A3B0RL91_9ZZZZ</name>
<dbReference type="Pfam" id="PF13458">
    <property type="entry name" value="Peripla_BP_6"/>
    <property type="match status" value="1"/>
</dbReference>
<dbReference type="PANTHER" id="PTHR47235">
    <property type="entry name" value="BLR6548 PROTEIN"/>
    <property type="match status" value="1"/>
</dbReference>
<dbReference type="InterPro" id="IPR028081">
    <property type="entry name" value="Leu-bd"/>
</dbReference>
<proteinExistence type="predicted"/>
<keyword evidence="1" id="KW-0732">Signal</keyword>
<protein>
    <recommendedName>
        <fullName evidence="3">Leucine-binding protein domain-containing protein</fullName>
    </recommendedName>
</protein>
<evidence type="ECO:0000313" key="4">
    <source>
        <dbReference type="EMBL" id="VAV92231.1"/>
    </source>
</evidence>
<dbReference type="PROSITE" id="PS51257">
    <property type="entry name" value="PROKAR_LIPOPROTEIN"/>
    <property type="match status" value="1"/>
</dbReference>
<accession>A0A3B0RL91</accession>
<dbReference type="InterPro" id="IPR028082">
    <property type="entry name" value="Peripla_BP_I"/>
</dbReference>
<feature type="domain" description="Leucine-binding protein" evidence="3">
    <location>
        <begin position="75"/>
        <end position="406"/>
    </location>
</feature>
<dbReference type="PANTHER" id="PTHR47235:SF1">
    <property type="entry name" value="BLR6548 PROTEIN"/>
    <property type="match status" value="1"/>
</dbReference>
<gene>
    <name evidence="4" type="ORF">MNBD_ACTINO02-2261</name>
</gene>
<sequence>MHLKKKMVVFVFVFAMIAAACGGSTATTTTAAPGGGGDTTTTAPPATTTTTSGPTTTVAPPAEEIKMDLGVTDTEIRIGLLADLTGPFAGLTVDIVDAQVAYWEDVVNANGGIAGRMVVPVIEDTAYDVVQHGEKYTKIVDQVVAFSNSTGSPHTASILEKLKEDNILAIPLSWYSGWADPSYDGGLTFEQGTNYCLEAMNVVQWLAEKHEADTGSKPTIAIVTRAGDYGQDAAAGAKYAAAQLGLDVVYDGEGTIVRGQDKTPIISAILGANPDWVWITAAPSETGEIMGGAVSQGFTGQWTGSVPSYDFRMLDSALAPALQGFYWQTAYNVTWGTDVPGMQQISEVLTARYPDRRPSDAFVIGWNEAVSMEQILRTAAANGDLTRQGVIDAANSIDTIAFNGTGPDFNYKGEPNDYVVREIYILKPNAERYAAAGGADQKLSDGLGTTGSDLVEGPFTGSLAANFNFTGACWTEAAGNTIGNG</sequence>
<evidence type="ECO:0000256" key="1">
    <source>
        <dbReference type="ARBA" id="ARBA00022729"/>
    </source>
</evidence>
<dbReference type="SUPFAM" id="SSF53822">
    <property type="entry name" value="Periplasmic binding protein-like I"/>
    <property type="match status" value="1"/>
</dbReference>
<evidence type="ECO:0000256" key="2">
    <source>
        <dbReference type="SAM" id="MobiDB-lite"/>
    </source>
</evidence>
<dbReference type="Gene3D" id="3.40.50.2300">
    <property type="match status" value="2"/>
</dbReference>
<dbReference type="AlphaFoldDB" id="A0A3B0RL91"/>
<feature type="compositionally biased region" description="Low complexity" evidence="2">
    <location>
        <begin position="39"/>
        <end position="59"/>
    </location>
</feature>